<evidence type="ECO:0000259" key="4">
    <source>
        <dbReference type="SMART" id="SM00563"/>
    </source>
</evidence>
<dbReference type="InterPro" id="IPR002123">
    <property type="entry name" value="Plipid/glycerol_acylTrfase"/>
</dbReference>
<evidence type="ECO:0000256" key="3">
    <source>
        <dbReference type="ARBA" id="ARBA00023315"/>
    </source>
</evidence>
<dbReference type="RefSeq" id="WP_008333753.1">
    <property type="nucleotide sequence ID" value="NZ_CH902578.1"/>
</dbReference>
<dbReference type="GO" id="GO:0003841">
    <property type="term" value="F:1-acylglycerol-3-phosphate O-acyltransferase activity"/>
    <property type="evidence" value="ECO:0007669"/>
    <property type="project" value="TreeGrafter"/>
</dbReference>
<keyword evidence="3 5" id="KW-0012">Acyltransferase</keyword>
<evidence type="ECO:0000313" key="5">
    <source>
        <dbReference type="EMBL" id="EAQ14372.1"/>
    </source>
</evidence>
<sequence length="218" mass="23849">MHRALRGLKAFAALVAGHAIVLFARLVTAPRAIWAGIDPVPAQRIYYANHTSNGDFVLAWAVLPPALRDRTRPVAAADYWLKSPLRAFAGRDVFRAVLIDRNPENRAEDPVELMVGALDEGSSLILFPEGGRNMGPEPLLPFKTGLFHVASKRPKVDLVPTWIENLNAILPKGEIVPVPLLCTVTYGTPIHLGDGETKEAFLKRAEQALVALKPERDA</sequence>
<evidence type="ECO:0000256" key="1">
    <source>
        <dbReference type="ARBA" id="ARBA00005189"/>
    </source>
</evidence>
<protein>
    <submittedName>
        <fullName evidence="5">Phospholipid/glycerol acyltransferase</fullName>
    </submittedName>
</protein>
<accession>A3VBN9</accession>
<dbReference type="STRING" id="314271.RB2654_16921"/>
<gene>
    <name evidence="5" type="ORF">RB2654_16921</name>
</gene>
<evidence type="ECO:0000313" key="6">
    <source>
        <dbReference type="Proteomes" id="UP000002931"/>
    </source>
</evidence>
<comment type="caution">
    <text evidence="5">The sequence shown here is derived from an EMBL/GenBank/DDBJ whole genome shotgun (WGS) entry which is preliminary data.</text>
</comment>
<evidence type="ECO:0000256" key="2">
    <source>
        <dbReference type="ARBA" id="ARBA00022679"/>
    </source>
</evidence>
<name>A3VBN9_9RHOB</name>
<proteinExistence type="predicted"/>
<organism evidence="5 6">
    <name type="scientific">Maritimibacter alkaliphilus HTCC2654</name>
    <dbReference type="NCBI Taxonomy" id="314271"/>
    <lineage>
        <taxon>Bacteria</taxon>
        <taxon>Pseudomonadati</taxon>
        <taxon>Pseudomonadota</taxon>
        <taxon>Alphaproteobacteria</taxon>
        <taxon>Rhodobacterales</taxon>
        <taxon>Roseobacteraceae</taxon>
        <taxon>Maritimibacter</taxon>
    </lineage>
</organism>
<dbReference type="eggNOG" id="COG0204">
    <property type="taxonomic scope" value="Bacteria"/>
</dbReference>
<dbReference type="Pfam" id="PF01553">
    <property type="entry name" value="Acyltransferase"/>
    <property type="match status" value="1"/>
</dbReference>
<dbReference type="Proteomes" id="UP000002931">
    <property type="component" value="Unassembled WGS sequence"/>
</dbReference>
<dbReference type="AlphaFoldDB" id="A3VBN9"/>
<comment type="pathway">
    <text evidence="1">Lipid metabolism.</text>
</comment>
<dbReference type="SMART" id="SM00563">
    <property type="entry name" value="PlsC"/>
    <property type="match status" value="1"/>
</dbReference>
<dbReference type="EMBL" id="AAMT01000002">
    <property type="protein sequence ID" value="EAQ14372.1"/>
    <property type="molecule type" value="Genomic_DNA"/>
</dbReference>
<feature type="domain" description="Phospholipid/glycerol acyltransferase" evidence="4">
    <location>
        <begin position="44"/>
        <end position="166"/>
    </location>
</feature>
<dbReference type="CDD" id="cd07989">
    <property type="entry name" value="LPLAT_AGPAT-like"/>
    <property type="match status" value="1"/>
</dbReference>
<dbReference type="SUPFAM" id="SSF69593">
    <property type="entry name" value="Glycerol-3-phosphate (1)-acyltransferase"/>
    <property type="match status" value="1"/>
</dbReference>
<dbReference type="OrthoDB" id="9808424at2"/>
<keyword evidence="6" id="KW-1185">Reference proteome</keyword>
<reference evidence="5 6" key="1">
    <citation type="journal article" date="2010" name="J. Bacteriol.">
        <title>Genome sequences of Pelagibaca bermudensis HTCC2601T and Maritimibacter alkaliphilus HTCC2654T, the type strains of two marine Roseobacter genera.</title>
        <authorList>
            <person name="Thrash J.C."/>
            <person name="Cho J.C."/>
            <person name="Ferriera S."/>
            <person name="Johnson J."/>
            <person name="Vergin K.L."/>
            <person name="Giovannoni S.J."/>
        </authorList>
    </citation>
    <scope>NUCLEOTIDE SEQUENCE [LARGE SCALE GENOMIC DNA]</scope>
    <source>
        <strain evidence="5 6">HTCC2654</strain>
    </source>
</reference>
<dbReference type="PANTHER" id="PTHR10434:SF11">
    <property type="entry name" value="1-ACYL-SN-GLYCEROL-3-PHOSPHATE ACYLTRANSFERASE"/>
    <property type="match status" value="1"/>
</dbReference>
<keyword evidence="2 5" id="KW-0808">Transferase</keyword>
<dbReference type="HOGENOM" id="CLU_027938_8_1_5"/>
<dbReference type="GO" id="GO:0006654">
    <property type="term" value="P:phosphatidic acid biosynthetic process"/>
    <property type="evidence" value="ECO:0007669"/>
    <property type="project" value="TreeGrafter"/>
</dbReference>
<dbReference type="PANTHER" id="PTHR10434">
    <property type="entry name" value="1-ACYL-SN-GLYCEROL-3-PHOSPHATE ACYLTRANSFERASE"/>
    <property type="match status" value="1"/>
</dbReference>